<dbReference type="InterPro" id="IPR036291">
    <property type="entry name" value="NAD(P)-bd_dom_sf"/>
</dbReference>
<evidence type="ECO:0000313" key="5">
    <source>
        <dbReference type="EMBL" id="ASP21003.1"/>
    </source>
</evidence>
<dbReference type="PANTHER" id="PTHR24321">
    <property type="entry name" value="DEHYDROGENASES, SHORT CHAIN"/>
    <property type="match status" value="1"/>
</dbReference>
<keyword evidence="6" id="KW-1185">Reference proteome</keyword>
<dbReference type="InterPro" id="IPR002347">
    <property type="entry name" value="SDR_fam"/>
</dbReference>
<dbReference type="PROSITE" id="PS00061">
    <property type="entry name" value="ADH_SHORT"/>
    <property type="match status" value="1"/>
</dbReference>
<name>A0A222E492_9RHOB</name>
<dbReference type="SUPFAM" id="SSF51735">
    <property type="entry name" value="NAD(P)-binding Rossmann-fold domains"/>
    <property type="match status" value="1"/>
</dbReference>
<dbReference type="RefSeq" id="WP_094034979.1">
    <property type="nucleotide sequence ID" value="NZ_CP022540.1"/>
</dbReference>
<dbReference type="FunFam" id="3.40.50.720:FF:000084">
    <property type="entry name" value="Short-chain dehydrogenase reductase"/>
    <property type="match status" value="1"/>
</dbReference>
<dbReference type="NCBIfam" id="NF005559">
    <property type="entry name" value="PRK07231.1"/>
    <property type="match status" value="1"/>
</dbReference>
<accession>A0A222E492</accession>
<dbReference type="Pfam" id="PF13561">
    <property type="entry name" value="adh_short_C2"/>
    <property type="match status" value="1"/>
</dbReference>
<keyword evidence="2" id="KW-0560">Oxidoreductase</keyword>
<dbReference type="PRINTS" id="PR00081">
    <property type="entry name" value="GDHRDH"/>
</dbReference>
<dbReference type="KEGG" id="aht:ANTHELSMS3_02327"/>
<dbReference type="AlphaFoldDB" id="A0A222E492"/>
<dbReference type="SMART" id="SM00822">
    <property type="entry name" value="PKS_KR"/>
    <property type="match status" value="1"/>
</dbReference>
<dbReference type="PRINTS" id="PR00080">
    <property type="entry name" value="SDRFAMILY"/>
</dbReference>
<dbReference type="OrthoDB" id="9789398at2"/>
<organism evidence="5 6">
    <name type="scientific">Antarctobacter heliothermus</name>
    <dbReference type="NCBI Taxonomy" id="74033"/>
    <lineage>
        <taxon>Bacteria</taxon>
        <taxon>Pseudomonadati</taxon>
        <taxon>Pseudomonadota</taxon>
        <taxon>Alphaproteobacteria</taxon>
        <taxon>Rhodobacterales</taxon>
        <taxon>Roseobacteraceae</taxon>
        <taxon>Antarctobacter</taxon>
    </lineage>
</organism>
<proteinExistence type="inferred from homology"/>
<dbReference type="EMBL" id="CP022540">
    <property type="protein sequence ID" value="ASP21003.1"/>
    <property type="molecule type" value="Genomic_DNA"/>
</dbReference>
<evidence type="ECO:0000313" key="6">
    <source>
        <dbReference type="Proteomes" id="UP000203589"/>
    </source>
</evidence>
<dbReference type="Proteomes" id="UP000203589">
    <property type="component" value="Chromosome"/>
</dbReference>
<reference evidence="5 6" key="1">
    <citation type="submission" date="2017-07" db="EMBL/GenBank/DDBJ databases">
        <title>Genome Sequence of Antarctobacter heliothermus Strain SMS3 Isolated from a culture of the Diatom Skeletonema marinoi.</title>
        <authorList>
            <person name="Topel M."/>
            <person name="Pinder M.I.M."/>
            <person name="Johansson O.N."/>
            <person name="Kourtchenko O."/>
            <person name="Godhe A."/>
            <person name="Clarke A.K."/>
        </authorList>
    </citation>
    <scope>NUCLEOTIDE SEQUENCE [LARGE SCALE GENOMIC DNA]</scope>
    <source>
        <strain evidence="5 6">SMS3</strain>
    </source>
</reference>
<feature type="domain" description="Ketoreductase" evidence="4">
    <location>
        <begin position="11"/>
        <end position="191"/>
    </location>
</feature>
<dbReference type="InterPro" id="IPR057326">
    <property type="entry name" value="KR_dom"/>
</dbReference>
<gene>
    <name evidence="5" type="ORF">ANTHELSMS3_02327</name>
</gene>
<evidence type="ECO:0000259" key="4">
    <source>
        <dbReference type="SMART" id="SM00822"/>
    </source>
</evidence>
<comment type="similarity">
    <text evidence="1">Belongs to the short-chain dehydrogenases/reductases (SDR) family.</text>
</comment>
<protein>
    <submittedName>
        <fullName evidence="5">3-ketoacyl-ACP reductase</fullName>
    </submittedName>
</protein>
<dbReference type="Gene3D" id="3.40.50.720">
    <property type="entry name" value="NAD(P)-binding Rossmann-like Domain"/>
    <property type="match status" value="1"/>
</dbReference>
<evidence type="ECO:0000256" key="3">
    <source>
        <dbReference type="ARBA" id="ARBA00023027"/>
    </source>
</evidence>
<evidence type="ECO:0000256" key="2">
    <source>
        <dbReference type="ARBA" id="ARBA00023002"/>
    </source>
</evidence>
<evidence type="ECO:0000256" key="1">
    <source>
        <dbReference type="ARBA" id="ARBA00006484"/>
    </source>
</evidence>
<dbReference type="CDD" id="cd05233">
    <property type="entry name" value="SDR_c"/>
    <property type="match status" value="1"/>
</dbReference>
<dbReference type="PANTHER" id="PTHR24321:SF8">
    <property type="entry name" value="ESTRADIOL 17-BETA-DEHYDROGENASE 8-RELATED"/>
    <property type="match status" value="1"/>
</dbReference>
<keyword evidence="3" id="KW-0520">NAD</keyword>
<dbReference type="GO" id="GO:0016491">
    <property type="term" value="F:oxidoreductase activity"/>
    <property type="evidence" value="ECO:0007669"/>
    <property type="project" value="UniProtKB-KW"/>
</dbReference>
<dbReference type="InterPro" id="IPR020904">
    <property type="entry name" value="Sc_DH/Rdtase_CS"/>
</dbReference>
<sequence length="251" mass="25691">MAEELVNMQNRRVLVTGAGSGIGAAVARQLARLGARVACLDRDGAAVTALAETLQADAIAIAADVSDGAVVARALAEADEKLGGIDGVVNSAGIVSVKPVTELSLDAWRAVIDVNLTGTFIVSQAAIPYLRRATNPAIVNISSAQALSPIAGTSAYSASKGGVLSLTRALAAELGPQIRVNSICPGLIDTPMNESLKTKADDGPPVPLDRYALRRWGDPDEVAATIVFLLSSAASYMTGASLAVDGGRTYH</sequence>